<dbReference type="PANTHER" id="PTHR32268:SF11">
    <property type="entry name" value="HOMOSERINE O-ACETYLTRANSFERASE"/>
    <property type="match status" value="1"/>
</dbReference>
<evidence type="ECO:0000313" key="5">
    <source>
        <dbReference type="Proteomes" id="UP001597040"/>
    </source>
</evidence>
<dbReference type="InterPro" id="IPR008220">
    <property type="entry name" value="HAT_MetX-like"/>
</dbReference>
<reference evidence="5" key="1">
    <citation type="journal article" date="2019" name="Int. J. Syst. Evol. Microbiol.">
        <title>The Global Catalogue of Microorganisms (GCM) 10K type strain sequencing project: providing services to taxonomists for standard genome sequencing and annotation.</title>
        <authorList>
            <consortium name="The Broad Institute Genomics Platform"/>
            <consortium name="The Broad Institute Genome Sequencing Center for Infectious Disease"/>
            <person name="Wu L."/>
            <person name="Ma J."/>
        </authorList>
    </citation>
    <scope>NUCLEOTIDE SEQUENCE [LARGE SCALE GENOMIC DNA]</scope>
    <source>
        <strain evidence="5">CCUG 56754</strain>
    </source>
</reference>
<dbReference type="EC" id="2.3.1.31" evidence="2"/>
<keyword evidence="2" id="KW-0028">Amino-acid biosynthesis</keyword>
<comment type="caution">
    <text evidence="4">The sequence shown here is derived from an EMBL/GenBank/DDBJ whole genome shotgun (WGS) entry which is preliminary data.</text>
</comment>
<dbReference type="EMBL" id="JBHTKJ010000001">
    <property type="protein sequence ID" value="MFD1036973.1"/>
    <property type="molecule type" value="Genomic_DNA"/>
</dbReference>
<comment type="catalytic activity">
    <reaction evidence="2">
        <text>L-homoserine + acetyl-CoA = O-acetyl-L-homoserine + CoA</text>
        <dbReference type="Rhea" id="RHEA:13701"/>
        <dbReference type="ChEBI" id="CHEBI:57287"/>
        <dbReference type="ChEBI" id="CHEBI:57288"/>
        <dbReference type="ChEBI" id="CHEBI:57476"/>
        <dbReference type="ChEBI" id="CHEBI:57716"/>
        <dbReference type="EC" id="2.3.1.31"/>
    </reaction>
</comment>
<organism evidence="4 5">
    <name type="scientific">Virgibacillus byunsanensis</name>
    <dbReference type="NCBI Taxonomy" id="570945"/>
    <lineage>
        <taxon>Bacteria</taxon>
        <taxon>Bacillati</taxon>
        <taxon>Bacillota</taxon>
        <taxon>Bacilli</taxon>
        <taxon>Bacillales</taxon>
        <taxon>Bacillaceae</taxon>
        <taxon>Virgibacillus</taxon>
    </lineage>
</organism>
<evidence type="ECO:0000256" key="2">
    <source>
        <dbReference type="HAMAP-Rule" id="MF_00296"/>
    </source>
</evidence>
<comment type="subcellular location">
    <subcellularLocation>
        <location evidence="2">Cytoplasm</location>
    </subcellularLocation>
</comment>
<dbReference type="PANTHER" id="PTHR32268">
    <property type="entry name" value="HOMOSERINE O-ACETYLTRANSFERASE"/>
    <property type="match status" value="1"/>
</dbReference>
<comment type="pathway">
    <text evidence="2">Amino-acid biosynthesis; L-methionine biosynthesis via de novo pathway; O-acetyl-L-homoserine from L-homoserine: step 1/1.</text>
</comment>
<comment type="function">
    <text evidence="2">Transfers an acetyl group from acetyl-CoA to L-homoserine, forming acetyl-L-homoserine.</text>
</comment>
<feature type="domain" description="AB hydrolase-1" evidence="3">
    <location>
        <begin position="43"/>
        <end position="334"/>
    </location>
</feature>
<feature type="active site" description="Nucleophile" evidence="2">
    <location>
        <position position="145"/>
    </location>
</feature>
<feature type="binding site" evidence="2">
    <location>
        <position position="213"/>
    </location>
    <ligand>
        <name>substrate</name>
    </ligand>
</feature>
<comment type="caution">
    <text evidence="2">Lacks conserved residue(s) required for the propagation of feature annotation.</text>
</comment>
<feature type="active site" evidence="2">
    <location>
        <position position="328"/>
    </location>
</feature>
<keyword evidence="2" id="KW-0486">Methionine biosynthesis</keyword>
<dbReference type="Pfam" id="PF00561">
    <property type="entry name" value="Abhydrolase_1"/>
    <property type="match status" value="1"/>
</dbReference>
<accession>A0ABW3LGN3</accession>
<dbReference type="NCBIfam" id="TIGR01392">
    <property type="entry name" value="homoserO_Ac_trn"/>
    <property type="match status" value="1"/>
</dbReference>
<proteinExistence type="inferred from homology"/>
<sequence>MVHMLTKTPIINDISFGPLQLDSGETIDKVTLRYEIAGPKSAPVVLVCHALTGNHHTIGTDSSPGWWSGLIGRKKYIDTERFQVITFNVLGGCDGSTGPASINPATDEPYRTSFPNITIRDMVRAQFMALQKLEISRLAAVTGGSLGGMQVLEWGLLYPAFVDKLIVLAATPTFSDYGIAFNHIAASSIKADPNWNKGNYDSNHSLKGLELARMIGMVTYRSSALFNKRFDREKKGKTYDVTSYLDYQGEKLTHRFDPNSYLYLLEAMNNHDVSFHRSEWKKAIQNIQCPVLAISYEKDLVYEPPIINELAEAIPNSTYYHIHTDFGHDGFLTEFHKWGNIVFDFLNESQS</sequence>
<feature type="binding site" evidence="2">
    <location>
        <position position="329"/>
    </location>
    <ligand>
        <name>substrate</name>
    </ligand>
</feature>
<keyword evidence="1 2" id="KW-0808">Transferase</keyword>
<keyword evidence="5" id="KW-1185">Reference proteome</keyword>
<keyword evidence="2 4" id="KW-0012">Acyltransferase</keyword>
<dbReference type="RefSeq" id="WP_390358634.1">
    <property type="nucleotide sequence ID" value="NZ_JBHTKJ010000001.1"/>
</dbReference>
<dbReference type="InterPro" id="IPR029058">
    <property type="entry name" value="AB_hydrolase_fold"/>
</dbReference>
<comment type="subunit">
    <text evidence="2">Homodimer.</text>
</comment>
<gene>
    <name evidence="2" type="primary">metXA</name>
    <name evidence="4" type="ORF">ACFQ3N_00835</name>
</gene>
<evidence type="ECO:0000256" key="1">
    <source>
        <dbReference type="ARBA" id="ARBA00022679"/>
    </source>
</evidence>
<protein>
    <recommendedName>
        <fullName evidence="2">Homoserine O-acetyltransferase</fullName>
        <shortName evidence="2">HAT</shortName>
        <ecNumber evidence="2">2.3.1.31</ecNumber>
    </recommendedName>
    <alternativeName>
        <fullName evidence="2">Homoserine transacetylase</fullName>
        <shortName evidence="2">HTA</shortName>
    </alternativeName>
</protein>
<dbReference type="HAMAP" id="MF_00296">
    <property type="entry name" value="MetX_acyltransf"/>
    <property type="match status" value="1"/>
</dbReference>
<comment type="similarity">
    <text evidence="2">Belongs to the AB hydrolase superfamily. MetX family.</text>
</comment>
<dbReference type="GO" id="GO:0004414">
    <property type="term" value="F:homoserine O-acetyltransferase activity"/>
    <property type="evidence" value="ECO:0007669"/>
    <property type="project" value="UniProtKB-EC"/>
</dbReference>
<dbReference type="Gene3D" id="3.40.50.1820">
    <property type="entry name" value="alpha/beta hydrolase"/>
    <property type="match status" value="1"/>
</dbReference>
<feature type="active site" evidence="2">
    <location>
        <position position="299"/>
    </location>
</feature>
<evidence type="ECO:0000259" key="3">
    <source>
        <dbReference type="Pfam" id="PF00561"/>
    </source>
</evidence>
<evidence type="ECO:0000313" key="4">
    <source>
        <dbReference type="EMBL" id="MFD1036973.1"/>
    </source>
</evidence>
<dbReference type="InterPro" id="IPR000073">
    <property type="entry name" value="AB_hydrolase_1"/>
</dbReference>
<keyword evidence="2" id="KW-0963">Cytoplasm</keyword>
<name>A0ABW3LGN3_9BACI</name>
<dbReference type="SUPFAM" id="SSF53474">
    <property type="entry name" value="alpha/beta-Hydrolases"/>
    <property type="match status" value="1"/>
</dbReference>
<dbReference type="NCBIfam" id="NF001209">
    <property type="entry name" value="PRK00175.1"/>
    <property type="match status" value="1"/>
</dbReference>
<dbReference type="Proteomes" id="UP001597040">
    <property type="component" value="Unassembled WGS sequence"/>
</dbReference>
<dbReference type="PIRSF" id="PIRSF000443">
    <property type="entry name" value="Homoser_Ac_trans"/>
    <property type="match status" value="1"/>
</dbReference>